<evidence type="ECO:0000313" key="2">
    <source>
        <dbReference type="Proteomes" id="UP000823631"/>
    </source>
</evidence>
<dbReference type="EMBL" id="JADINH010000096">
    <property type="protein sequence ID" value="MBO8415619.1"/>
    <property type="molecule type" value="Genomic_DNA"/>
</dbReference>
<dbReference type="AlphaFoldDB" id="A0A9D9DBY9"/>
<protein>
    <submittedName>
        <fullName evidence="1">YkgJ family cysteine cluster protein</fullName>
    </submittedName>
</protein>
<reference evidence="1" key="2">
    <citation type="journal article" date="2021" name="PeerJ">
        <title>Extensive microbial diversity within the chicken gut microbiome revealed by metagenomics and culture.</title>
        <authorList>
            <person name="Gilroy R."/>
            <person name="Ravi A."/>
            <person name="Getino M."/>
            <person name="Pursley I."/>
            <person name="Horton D.L."/>
            <person name="Alikhan N.F."/>
            <person name="Baker D."/>
            <person name="Gharbi K."/>
            <person name="Hall N."/>
            <person name="Watson M."/>
            <person name="Adriaenssens E.M."/>
            <person name="Foster-Nyarko E."/>
            <person name="Jarju S."/>
            <person name="Secka A."/>
            <person name="Antonio M."/>
            <person name="Oren A."/>
            <person name="Chaudhuri R.R."/>
            <person name="La Ragione R."/>
            <person name="Hildebrand F."/>
            <person name="Pallen M.J."/>
        </authorList>
    </citation>
    <scope>NUCLEOTIDE SEQUENCE</scope>
    <source>
        <strain evidence="1">17213</strain>
    </source>
</reference>
<organism evidence="1 2">
    <name type="scientific">Candidatus Avisuccinivibrio stercorigallinarum</name>
    <dbReference type="NCBI Taxonomy" id="2840704"/>
    <lineage>
        <taxon>Bacteria</taxon>
        <taxon>Pseudomonadati</taxon>
        <taxon>Pseudomonadota</taxon>
        <taxon>Gammaproteobacteria</taxon>
        <taxon>Aeromonadales</taxon>
        <taxon>Succinivibrionaceae</taxon>
        <taxon>Succinivibrionaceae incertae sedis</taxon>
        <taxon>Candidatus Avisuccinivibrio</taxon>
    </lineage>
</organism>
<comment type="caution">
    <text evidence="1">The sequence shown here is derived from an EMBL/GenBank/DDBJ whole genome shotgun (WGS) entry which is preliminary data.</text>
</comment>
<proteinExistence type="predicted"/>
<evidence type="ECO:0000313" key="1">
    <source>
        <dbReference type="EMBL" id="MBO8415619.1"/>
    </source>
</evidence>
<reference evidence="1" key="1">
    <citation type="submission" date="2020-10" db="EMBL/GenBank/DDBJ databases">
        <authorList>
            <person name="Gilroy R."/>
        </authorList>
    </citation>
    <scope>NUCLEOTIDE SEQUENCE</scope>
    <source>
        <strain evidence="1">17213</strain>
    </source>
</reference>
<accession>A0A9D9DBY9</accession>
<dbReference type="Proteomes" id="UP000823631">
    <property type="component" value="Unassembled WGS sequence"/>
</dbReference>
<name>A0A9D9DBY9_9GAMM</name>
<gene>
    <name evidence="1" type="ORF">IAB19_04475</name>
</gene>
<sequence>MTESSNNVSSADFVCSRCGACCSHLECFGEAYADLDDGSGVCRYYDPKSRLCTCYATRPLKCRVKEGYSAYFAGQCSYDEYLQLVSAGCRMLQSLGSKFND</sequence>